<comment type="caution">
    <text evidence="1">The sequence shown here is derived from an EMBL/GenBank/DDBJ whole genome shotgun (WGS) entry which is preliminary data.</text>
</comment>
<evidence type="ECO:0000313" key="1">
    <source>
        <dbReference type="EMBL" id="GAI76446.1"/>
    </source>
</evidence>
<sequence length="59" mass="7106">MIYMITVNYPNHKSIDIAKLYLKQPREIPYVKKWRIFNAYAGNDGVKQYHLIYTEKEKA</sequence>
<feature type="non-terminal residue" evidence="1">
    <location>
        <position position="59"/>
    </location>
</feature>
<organism evidence="1">
    <name type="scientific">marine sediment metagenome</name>
    <dbReference type="NCBI Taxonomy" id="412755"/>
    <lineage>
        <taxon>unclassified sequences</taxon>
        <taxon>metagenomes</taxon>
        <taxon>ecological metagenomes</taxon>
    </lineage>
</organism>
<dbReference type="AlphaFoldDB" id="X1SBF7"/>
<dbReference type="EMBL" id="BARW01010452">
    <property type="protein sequence ID" value="GAI76446.1"/>
    <property type="molecule type" value="Genomic_DNA"/>
</dbReference>
<protein>
    <submittedName>
        <fullName evidence="1">Uncharacterized protein</fullName>
    </submittedName>
</protein>
<reference evidence="1" key="1">
    <citation type="journal article" date="2014" name="Front. Microbiol.">
        <title>High frequency of phylogenetically diverse reductive dehalogenase-homologous genes in deep subseafloor sedimentary metagenomes.</title>
        <authorList>
            <person name="Kawai M."/>
            <person name="Futagami T."/>
            <person name="Toyoda A."/>
            <person name="Takaki Y."/>
            <person name="Nishi S."/>
            <person name="Hori S."/>
            <person name="Arai W."/>
            <person name="Tsubouchi T."/>
            <person name="Morono Y."/>
            <person name="Uchiyama I."/>
            <person name="Ito T."/>
            <person name="Fujiyama A."/>
            <person name="Inagaki F."/>
            <person name="Takami H."/>
        </authorList>
    </citation>
    <scope>NUCLEOTIDE SEQUENCE</scope>
    <source>
        <strain evidence="1">Expedition CK06-06</strain>
    </source>
</reference>
<proteinExistence type="predicted"/>
<gene>
    <name evidence="1" type="ORF">S12H4_20576</name>
</gene>
<accession>X1SBF7</accession>
<name>X1SBF7_9ZZZZ</name>